<evidence type="ECO:0000256" key="1">
    <source>
        <dbReference type="SAM" id="MobiDB-lite"/>
    </source>
</evidence>
<feature type="domain" description="Scytalone dehydratase-like protein Arp1 N-terminal" evidence="4">
    <location>
        <begin position="58"/>
        <end position="157"/>
    </location>
</feature>
<dbReference type="Gene3D" id="3.90.1300.10">
    <property type="entry name" value="Amidase signature (AS) domain"/>
    <property type="match status" value="1"/>
</dbReference>
<feature type="signal peptide" evidence="2">
    <location>
        <begin position="1"/>
        <end position="16"/>
    </location>
</feature>
<protein>
    <submittedName>
        <fullName evidence="5">Amidase signature enzyme</fullName>
    </submittedName>
</protein>
<dbReference type="AlphaFoldDB" id="A0A9P4NE69"/>
<accession>A0A9P4NE69</accession>
<keyword evidence="2" id="KW-0732">Signal</keyword>
<dbReference type="InterPro" id="IPR058329">
    <property type="entry name" value="Arp1_N"/>
</dbReference>
<dbReference type="EMBL" id="MU007159">
    <property type="protein sequence ID" value="KAF2416418.1"/>
    <property type="molecule type" value="Genomic_DNA"/>
</dbReference>
<evidence type="ECO:0000256" key="2">
    <source>
        <dbReference type="SAM" id="SignalP"/>
    </source>
</evidence>
<evidence type="ECO:0000259" key="3">
    <source>
        <dbReference type="Pfam" id="PF01425"/>
    </source>
</evidence>
<keyword evidence="6" id="KW-1185">Reference proteome</keyword>
<dbReference type="InterPro" id="IPR036928">
    <property type="entry name" value="AS_sf"/>
</dbReference>
<dbReference type="PANTHER" id="PTHR46310">
    <property type="entry name" value="AMIDASE 1"/>
    <property type="match status" value="1"/>
</dbReference>
<proteinExistence type="predicted"/>
<evidence type="ECO:0000313" key="6">
    <source>
        <dbReference type="Proteomes" id="UP000800235"/>
    </source>
</evidence>
<name>A0A9P4NE69_9PEZI</name>
<dbReference type="OrthoDB" id="5423360at2759"/>
<feature type="domain" description="Amidase" evidence="3">
    <location>
        <begin position="206"/>
        <end position="374"/>
    </location>
</feature>
<feature type="compositionally biased region" description="Low complexity" evidence="1">
    <location>
        <begin position="297"/>
        <end position="306"/>
    </location>
</feature>
<feature type="region of interest" description="Disordered" evidence="1">
    <location>
        <begin position="274"/>
        <end position="306"/>
    </location>
</feature>
<dbReference type="Pfam" id="PF26053">
    <property type="entry name" value="DUF8016"/>
    <property type="match status" value="1"/>
</dbReference>
<dbReference type="Pfam" id="PF01425">
    <property type="entry name" value="Amidase"/>
    <property type="match status" value="1"/>
</dbReference>
<comment type="caution">
    <text evidence="5">The sequence shown here is derived from an EMBL/GenBank/DDBJ whole genome shotgun (WGS) entry which is preliminary data.</text>
</comment>
<reference evidence="5" key="1">
    <citation type="journal article" date="2020" name="Stud. Mycol.">
        <title>101 Dothideomycetes genomes: a test case for predicting lifestyles and emergence of pathogens.</title>
        <authorList>
            <person name="Haridas S."/>
            <person name="Albert R."/>
            <person name="Binder M."/>
            <person name="Bloem J."/>
            <person name="Labutti K."/>
            <person name="Salamov A."/>
            <person name="Andreopoulos B."/>
            <person name="Baker S."/>
            <person name="Barry K."/>
            <person name="Bills G."/>
            <person name="Bluhm B."/>
            <person name="Cannon C."/>
            <person name="Castanera R."/>
            <person name="Culley D."/>
            <person name="Daum C."/>
            <person name="Ezra D."/>
            <person name="Gonzalez J."/>
            <person name="Henrissat B."/>
            <person name="Kuo A."/>
            <person name="Liang C."/>
            <person name="Lipzen A."/>
            <person name="Lutzoni F."/>
            <person name="Magnuson J."/>
            <person name="Mondo S."/>
            <person name="Nolan M."/>
            <person name="Ohm R."/>
            <person name="Pangilinan J."/>
            <person name="Park H.-J."/>
            <person name="Ramirez L."/>
            <person name="Alfaro M."/>
            <person name="Sun H."/>
            <person name="Tritt A."/>
            <person name="Yoshinaga Y."/>
            <person name="Zwiers L.-H."/>
            <person name="Turgeon B."/>
            <person name="Goodwin S."/>
            <person name="Spatafora J."/>
            <person name="Crous P."/>
            <person name="Grigoriev I."/>
        </authorList>
    </citation>
    <scope>NUCLEOTIDE SEQUENCE</scope>
    <source>
        <strain evidence="5">CBS 130266</strain>
    </source>
</reference>
<organism evidence="5 6">
    <name type="scientific">Tothia fuscella</name>
    <dbReference type="NCBI Taxonomy" id="1048955"/>
    <lineage>
        <taxon>Eukaryota</taxon>
        <taxon>Fungi</taxon>
        <taxon>Dikarya</taxon>
        <taxon>Ascomycota</taxon>
        <taxon>Pezizomycotina</taxon>
        <taxon>Dothideomycetes</taxon>
        <taxon>Pleosporomycetidae</taxon>
        <taxon>Venturiales</taxon>
        <taxon>Cylindrosympodiaceae</taxon>
        <taxon>Tothia</taxon>
    </lineage>
</organism>
<gene>
    <name evidence="5" type="ORF">EJ08DRAFT_703653</name>
</gene>
<evidence type="ECO:0000313" key="5">
    <source>
        <dbReference type="EMBL" id="KAF2416418.1"/>
    </source>
</evidence>
<dbReference type="Proteomes" id="UP000800235">
    <property type="component" value="Unassembled WGS sequence"/>
</dbReference>
<dbReference type="SUPFAM" id="SSF75304">
    <property type="entry name" value="Amidase signature (AS) enzymes"/>
    <property type="match status" value="1"/>
</dbReference>
<dbReference type="PANTHER" id="PTHR46310:SF7">
    <property type="entry name" value="AMIDASE 1"/>
    <property type="match status" value="1"/>
</dbReference>
<feature type="chain" id="PRO_5040119512" evidence="2">
    <location>
        <begin position="17"/>
        <end position="653"/>
    </location>
</feature>
<sequence>MLLAGFTVLFNSLVHGRIFLQSPLQLKNLGRNVEVNDISYFIPGWPEVSFENYGELTSASSDSFMLPVTHVVASISAGQTFDLTSTLDRFGTADDVWSPAFGKTVFLSGTTSHSSICDSTVICMDGKPAMSNVTTLPPGPYFADVTPATVSFYRAYRAYLDDANAFYYGVLPMPKGDFQVFSPSSRWTDGRASIAVPSRLYYPSPSETKPLSGVRVAVKDIYNLKGLKTSMGNRAWFRFYPSADKTAPCIQYLIDLGAIIIGKTRTSQFANGEAPTADWVDNQDPFNARGDGYQDPSSSSAGAGSAQSNYDWVDMNIGSDTGGSMRAPGAVSGLYANRASQDIMNLEGVLTMSPEMDTPGFVARTAHEFATWGKAWYGRGNSTLKPYTSFPSRLMYPIDTLGINTTLVPSPGFFPVASVDAQALYDEFTAGLERFLGTTRTVFDFYTEYKITSGVNEYPLDHLGSVWSLMTTYEQYHSVLKPFFANYSAANGGDKPYVDPPVQENINYGANLTATDFANALTNKTIFQKWTEANLLTPMPDTDHCSSALFIHPIYPGTPNYRDNYPASSPKKAGIWFGWNQYGVSQLAGVPEVVVPVGQVNYTSRITGTTKFLPVAVSINAAAGCDLLLYNLVEQLAANGVIPKAVKTGGLTF</sequence>
<dbReference type="InterPro" id="IPR023631">
    <property type="entry name" value="Amidase_dom"/>
</dbReference>
<evidence type="ECO:0000259" key="4">
    <source>
        <dbReference type="Pfam" id="PF26053"/>
    </source>
</evidence>